<dbReference type="Proteomes" id="UP001732720">
    <property type="component" value="Chromosome 10"/>
</dbReference>
<dbReference type="GO" id="GO:0005524">
    <property type="term" value="F:ATP binding"/>
    <property type="evidence" value="ECO:0007669"/>
    <property type="project" value="UniProtKB-UniRule"/>
</dbReference>
<comment type="catalytic activity">
    <reaction evidence="10">
        <text>L-seryl-[protein] + ATP = O-phospho-L-seryl-[protein] + ADP + H(+)</text>
        <dbReference type="Rhea" id="RHEA:17989"/>
        <dbReference type="Rhea" id="RHEA-COMP:9863"/>
        <dbReference type="Rhea" id="RHEA-COMP:11604"/>
        <dbReference type="ChEBI" id="CHEBI:15378"/>
        <dbReference type="ChEBI" id="CHEBI:29999"/>
        <dbReference type="ChEBI" id="CHEBI:30616"/>
        <dbReference type="ChEBI" id="CHEBI:83421"/>
        <dbReference type="ChEBI" id="CHEBI:456216"/>
        <dbReference type="EC" id="2.7.11.1"/>
    </reaction>
</comment>
<keyword evidence="6 11" id="KW-0067">ATP-binding</keyword>
<keyword evidence="4 11" id="KW-0547">Nucleotide-binding</keyword>
<evidence type="ECO:0000256" key="9">
    <source>
        <dbReference type="ARBA" id="ARBA00047899"/>
    </source>
</evidence>
<dbReference type="GeneID" id="109699585"/>
<reference evidence="14" key="1">
    <citation type="submission" date="2025-08" db="UniProtKB">
        <authorList>
            <consortium name="RefSeq"/>
        </authorList>
    </citation>
    <scope>IDENTIFICATION</scope>
    <source>
        <tissue evidence="14">Leukocyte</tissue>
    </source>
</reference>
<accession>A0A8B7W817</accession>
<keyword evidence="2 12" id="KW-0723">Serine/threonine-protein kinase</keyword>
<dbReference type="RefSeq" id="XP_020039954.1">
    <property type="nucleotide sequence ID" value="XM_020184365.1"/>
</dbReference>
<organism evidence="14">
    <name type="scientific">Castor canadensis</name>
    <name type="common">American beaver</name>
    <dbReference type="NCBI Taxonomy" id="51338"/>
    <lineage>
        <taxon>Eukaryota</taxon>
        <taxon>Metazoa</taxon>
        <taxon>Chordata</taxon>
        <taxon>Craniata</taxon>
        <taxon>Vertebrata</taxon>
        <taxon>Euteleostomi</taxon>
        <taxon>Mammalia</taxon>
        <taxon>Eutheria</taxon>
        <taxon>Euarchontoglires</taxon>
        <taxon>Glires</taxon>
        <taxon>Rodentia</taxon>
        <taxon>Castorimorpha</taxon>
        <taxon>Castoridae</taxon>
        <taxon>Castor</taxon>
    </lineage>
</organism>
<dbReference type="GO" id="GO:0004674">
    <property type="term" value="F:protein serine/threonine kinase activity"/>
    <property type="evidence" value="ECO:0007669"/>
    <property type="project" value="UniProtKB-KW"/>
</dbReference>
<keyword evidence="3" id="KW-0808">Transferase</keyword>
<proteinExistence type="inferred from homology"/>
<evidence type="ECO:0000256" key="1">
    <source>
        <dbReference type="ARBA" id="ARBA00012513"/>
    </source>
</evidence>
<dbReference type="PROSITE" id="PS50011">
    <property type="entry name" value="PROTEIN_KINASE_DOM"/>
    <property type="match status" value="1"/>
</dbReference>
<comment type="catalytic activity">
    <reaction evidence="9">
        <text>L-threonyl-[protein] + ATP = O-phospho-L-threonyl-[protein] + ADP + H(+)</text>
        <dbReference type="Rhea" id="RHEA:46608"/>
        <dbReference type="Rhea" id="RHEA-COMP:11060"/>
        <dbReference type="Rhea" id="RHEA-COMP:11605"/>
        <dbReference type="ChEBI" id="CHEBI:15378"/>
        <dbReference type="ChEBI" id="CHEBI:30013"/>
        <dbReference type="ChEBI" id="CHEBI:30616"/>
        <dbReference type="ChEBI" id="CHEBI:61977"/>
        <dbReference type="ChEBI" id="CHEBI:456216"/>
        <dbReference type="EC" id="2.7.11.1"/>
    </reaction>
</comment>
<dbReference type="PANTHER" id="PTHR24346">
    <property type="entry name" value="MAP/MICROTUBULE AFFINITY-REGULATING KINASE"/>
    <property type="match status" value="1"/>
</dbReference>
<sequence length="400" mass="44981">MTSENSKEIEEHSFEARSSDEATLSAQYRVLGKLGQGRYGQVRLAYHRLTGTDVVVKELKRGMYNFLIASEVALMRVLEHPHVVRLFQVIEAGQHIYLVMERASGGTLWRILLSGHLKEKKARRMFQQLVWAVGYCHSRGIAHRDLKPDNILLDEADNVKLADFGLATWFMPGQKLEQVCGALAFRAPEIYLGRKYEGPQVDVWSLGIILYFMLAGALPFKGTTFGQLKMKVLKGRYALPYHLSASGGNLIHCLLSHDPARRPTVEDVLLHPWLSNTKECPPRTHSSHMLPNHLDPSTLLVMTDMGFDPCQLRDAVLHRQFNQAACTYLMLQRQKCQGLGGTLRLKPVPWRPASYPSPAHLSTFSPALKKSASAPTLRLITAVPPGYQSEENSWSCRESL</sequence>
<dbReference type="Gene3D" id="1.10.510.10">
    <property type="entry name" value="Transferase(Phosphotransferase) domain 1"/>
    <property type="match status" value="1"/>
</dbReference>
<evidence type="ECO:0000256" key="5">
    <source>
        <dbReference type="ARBA" id="ARBA00022777"/>
    </source>
</evidence>
<evidence type="ECO:0000256" key="7">
    <source>
        <dbReference type="ARBA" id="ARBA00037391"/>
    </source>
</evidence>
<evidence type="ECO:0000256" key="11">
    <source>
        <dbReference type="PROSITE-ProRule" id="PRU10141"/>
    </source>
</evidence>
<dbReference type="InterPro" id="IPR000719">
    <property type="entry name" value="Prot_kinase_dom"/>
</dbReference>
<dbReference type="AlphaFoldDB" id="A0A8B7W817"/>
<keyword evidence="5" id="KW-0418">Kinase</keyword>
<gene>
    <name evidence="14" type="primary">LOC109699585</name>
</gene>
<dbReference type="PANTHER" id="PTHR24346:SF95">
    <property type="entry name" value="SPERM MOTILITY KINASE 3A"/>
    <property type="match status" value="1"/>
</dbReference>
<evidence type="ECO:0000313" key="14">
    <source>
        <dbReference type="RefSeq" id="XP_020039954.1"/>
    </source>
</evidence>
<dbReference type="EC" id="2.7.11.1" evidence="1"/>
<name>A0A8B7W817_CASCN</name>
<evidence type="ECO:0000256" key="12">
    <source>
        <dbReference type="RuleBase" id="RU000304"/>
    </source>
</evidence>
<dbReference type="FunFam" id="1.10.510.10:FF:000571">
    <property type="entry name" value="Maternal embryonic leucine zipper kinase"/>
    <property type="match status" value="1"/>
</dbReference>
<evidence type="ECO:0000256" key="2">
    <source>
        <dbReference type="ARBA" id="ARBA00022527"/>
    </source>
</evidence>
<dbReference type="FunFam" id="3.30.200.20:FF:000003">
    <property type="entry name" value="Non-specific serine/threonine protein kinase"/>
    <property type="match status" value="1"/>
</dbReference>
<evidence type="ECO:0000256" key="10">
    <source>
        <dbReference type="ARBA" id="ARBA00048679"/>
    </source>
</evidence>
<keyword evidence="13" id="KW-1185">Reference proteome</keyword>
<dbReference type="InterPro" id="IPR008271">
    <property type="entry name" value="Ser/Thr_kinase_AS"/>
</dbReference>
<dbReference type="KEGG" id="ccan:109699585"/>
<dbReference type="PROSITE" id="PS00107">
    <property type="entry name" value="PROTEIN_KINASE_ATP"/>
    <property type="match status" value="1"/>
</dbReference>
<evidence type="ECO:0000256" key="8">
    <source>
        <dbReference type="ARBA" id="ARBA00038181"/>
    </source>
</evidence>
<dbReference type="SUPFAM" id="SSF56112">
    <property type="entry name" value="Protein kinase-like (PK-like)"/>
    <property type="match status" value="1"/>
</dbReference>
<dbReference type="InterPro" id="IPR017441">
    <property type="entry name" value="Protein_kinase_ATP_BS"/>
</dbReference>
<comment type="function">
    <text evidence="7">May play a role in sperm motility, especially in the regulation of flagellar function.</text>
</comment>
<evidence type="ECO:0000256" key="4">
    <source>
        <dbReference type="ARBA" id="ARBA00022741"/>
    </source>
</evidence>
<dbReference type="OrthoDB" id="9633915at2759"/>
<evidence type="ECO:0000313" key="13">
    <source>
        <dbReference type="Proteomes" id="UP001732720"/>
    </source>
</evidence>
<dbReference type="Pfam" id="PF00069">
    <property type="entry name" value="Pkinase"/>
    <property type="match status" value="1"/>
</dbReference>
<dbReference type="GO" id="GO:0005737">
    <property type="term" value="C:cytoplasm"/>
    <property type="evidence" value="ECO:0007669"/>
    <property type="project" value="TreeGrafter"/>
</dbReference>
<dbReference type="SMART" id="SM00220">
    <property type="entry name" value="S_TKc"/>
    <property type="match status" value="1"/>
</dbReference>
<dbReference type="CDD" id="cd14003">
    <property type="entry name" value="STKc_AMPK-like"/>
    <property type="match status" value="1"/>
</dbReference>
<evidence type="ECO:0000256" key="3">
    <source>
        <dbReference type="ARBA" id="ARBA00022679"/>
    </source>
</evidence>
<evidence type="ECO:0000256" key="6">
    <source>
        <dbReference type="ARBA" id="ARBA00022840"/>
    </source>
</evidence>
<protein>
    <recommendedName>
        <fullName evidence="1">non-specific serine/threonine protein kinase</fullName>
        <ecNumber evidence="1">2.7.11.1</ecNumber>
    </recommendedName>
</protein>
<dbReference type="PROSITE" id="PS00108">
    <property type="entry name" value="PROTEIN_KINASE_ST"/>
    <property type="match status" value="1"/>
</dbReference>
<dbReference type="GO" id="GO:0035556">
    <property type="term" value="P:intracellular signal transduction"/>
    <property type="evidence" value="ECO:0007669"/>
    <property type="project" value="TreeGrafter"/>
</dbReference>
<comment type="similarity">
    <text evidence="8">Belongs to the protein kinase superfamily. CAMK Ser/Thr protein kinase family. Smok subfamily.</text>
</comment>
<dbReference type="InterPro" id="IPR011009">
    <property type="entry name" value="Kinase-like_dom_sf"/>
</dbReference>